<feature type="modified residue" description="4-aspartylphosphate" evidence="3">
    <location>
        <position position="60"/>
    </location>
</feature>
<sequence>MKRIAICDDNEIERLIIAEMLKEYCCEIQQQVELTEYSCGEQLIADIEEDECHVELIFLDIYMPGINGMDTAKKLRELHCDTEIVFLTGTTEYAVDGYEVGAVGYMVKPVGMKKLVTLLNHVFWMELKKRVEVKCGKQYRYPFTSDIMYIEGVAHKATFFLVDGSTISTIEKISTLKERIGGESFLQCHQSYLVNMAYIADIQKEVYMTNGKKIPISVRRRTETIERYHQFFNKYFTSGEENNRN</sequence>
<evidence type="ECO:0000256" key="1">
    <source>
        <dbReference type="ARBA" id="ARBA00018672"/>
    </source>
</evidence>
<dbReference type="SUPFAM" id="SSF52172">
    <property type="entry name" value="CheY-like"/>
    <property type="match status" value="1"/>
</dbReference>
<accession>A0ABT2SQF9</accession>
<organism evidence="6 7">
    <name type="scientific">Muricoprocola aceti</name>
    <dbReference type="NCBI Taxonomy" id="2981772"/>
    <lineage>
        <taxon>Bacteria</taxon>
        <taxon>Bacillati</taxon>
        <taxon>Bacillota</taxon>
        <taxon>Clostridia</taxon>
        <taxon>Lachnospirales</taxon>
        <taxon>Lachnospiraceae</taxon>
        <taxon>Muricoprocola</taxon>
    </lineage>
</organism>
<dbReference type="Gene3D" id="3.40.50.2300">
    <property type="match status" value="1"/>
</dbReference>
<dbReference type="RefSeq" id="WP_262655764.1">
    <property type="nucleotide sequence ID" value="NZ_JAOQKE010000027.1"/>
</dbReference>
<proteinExistence type="predicted"/>
<dbReference type="PANTHER" id="PTHR37299">
    <property type="entry name" value="TRANSCRIPTIONAL REGULATOR-RELATED"/>
    <property type="match status" value="1"/>
</dbReference>
<dbReference type="SMART" id="SM00448">
    <property type="entry name" value="REC"/>
    <property type="match status" value="1"/>
</dbReference>
<feature type="domain" description="HTH LytTR-type" evidence="5">
    <location>
        <begin position="144"/>
        <end position="230"/>
    </location>
</feature>
<dbReference type="InterPro" id="IPR001789">
    <property type="entry name" value="Sig_transdc_resp-reg_receiver"/>
</dbReference>
<dbReference type="Pfam" id="PF00072">
    <property type="entry name" value="Response_reg"/>
    <property type="match status" value="1"/>
</dbReference>
<reference evidence="6 7" key="1">
    <citation type="journal article" date="2021" name="ISME Commun">
        <title>Automated analysis of genomic sequences facilitates high-throughput and comprehensive description of bacteria.</title>
        <authorList>
            <person name="Hitch T.C.A."/>
        </authorList>
    </citation>
    <scope>NUCLEOTIDE SEQUENCE [LARGE SCALE GENOMIC DNA]</scope>
    <source>
        <strain evidence="6 7">Sanger_29</strain>
    </source>
</reference>
<name>A0ABT2SQF9_9FIRM</name>
<dbReference type="InterPro" id="IPR046947">
    <property type="entry name" value="LytR-like"/>
</dbReference>
<dbReference type="EMBL" id="JAOQKE010000027">
    <property type="protein sequence ID" value="MCU6726500.1"/>
    <property type="molecule type" value="Genomic_DNA"/>
</dbReference>
<dbReference type="InterPro" id="IPR007492">
    <property type="entry name" value="LytTR_DNA-bd_dom"/>
</dbReference>
<dbReference type="PANTHER" id="PTHR37299:SF1">
    <property type="entry name" value="STAGE 0 SPORULATION PROTEIN A HOMOLOG"/>
    <property type="match status" value="1"/>
</dbReference>
<keyword evidence="7" id="KW-1185">Reference proteome</keyword>
<protein>
    <recommendedName>
        <fullName evidence="1">Stage 0 sporulation protein A homolog</fullName>
    </recommendedName>
</protein>
<dbReference type="CDD" id="cd00156">
    <property type="entry name" value="REC"/>
    <property type="match status" value="1"/>
</dbReference>
<dbReference type="PROSITE" id="PS50930">
    <property type="entry name" value="HTH_LYTTR"/>
    <property type="match status" value="1"/>
</dbReference>
<gene>
    <name evidence="6" type="ORF">OCV47_14420</name>
</gene>
<comment type="function">
    <text evidence="2">May play the central regulatory role in sporulation. It may be an element of the effector pathway responsible for the activation of sporulation genes in response to nutritional stress. Spo0A may act in concert with spo0H (a sigma factor) to control the expression of some genes that are critical to the sporulation process.</text>
</comment>
<dbReference type="GO" id="GO:0003677">
    <property type="term" value="F:DNA binding"/>
    <property type="evidence" value="ECO:0007669"/>
    <property type="project" value="UniProtKB-KW"/>
</dbReference>
<evidence type="ECO:0000313" key="6">
    <source>
        <dbReference type="EMBL" id="MCU6726500.1"/>
    </source>
</evidence>
<evidence type="ECO:0000313" key="7">
    <source>
        <dbReference type="Proteomes" id="UP001652338"/>
    </source>
</evidence>
<comment type="caution">
    <text evidence="6">The sequence shown here is derived from an EMBL/GenBank/DDBJ whole genome shotgun (WGS) entry which is preliminary data.</text>
</comment>
<dbReference type="PROSITE" id="PS50110">
    <property type="entry name" value="RESPONSE_REGULATORY"/>
    <property type="match status" value="1"/>
</dbReference>
<evidence type="ECO:0000259" key="5">
    <source>
        <dbReference type="PROSITE" id="PS50930"/>
    </source>
</evidence>
<evidence type="ECO:0000256" key="3">
    <source>
        <dbReference type="PROSITE-ProRule" id="PRU00169"/>
    </source>
</evidence>
<dbReference type="SMART" id="SM00850">
    <property type="entry name" value="LytTR"/>
    <property type="match status" value="1"/>
</dbReference>
<evidence type="ECO:0000259" key="4">
    <source>
        <dbReference type="PROSITE" id="PS50110"/>
    </source>
</evidence>
<dbReference type="Pfam" id="PF04397">
    <property type="entry name" value="LytTR"/>
    <property type="match status" value="1"/>
</dbReference>
<dbReference type="InterPro" id="IPR011006">
    <property type="entry name" value="CheY-like_superfamily"/>
</dbReference>
<keyword evidence="6" id="KW-0238">DNA-binding</keyword>
<feature type="domain" description="Response regulatory" evidence="4">
    <location>
        <begin position="3"/>
        <end position="123"/>
    </location>
</feature>
<keyword evidence="3" id="KW-0597">Phosphoprotein</keyword>
<dbReference type="Proteomes" id="UP001652338">
    <property type="component" value="Unassembled WGS sequence"/>
</dbReference>
<dbReference type="Gene3D" id="2.40.50.1020">
    <property type="entry name" value="LytTr DNA-binding domain"/>
    <property type="match status" value="1"/>
</dbReference>
<evidence type="ECO:0000256" key="2">
    <source>
        <dbReference type="ARBA" id="ARBA00024867"/>
    </source>
</evidence>